<dbReference type="InterPro" id="IPR014327">
    <property type="entry name" value="RNA_pol_sigma70_bacteroid"/>
</dbReference>
<accession>A0A9E2W606</accession>
<name>A0A9E2W606_9BACT</name>
<dbReference type="InterPro" id="IPR000792">
    <property type="entry name" value="Tscrpt_reg_LuxR_C"/>
</dbReference>
<dbReference type="GO" id="GO:0006352">
    <property type="term" value="P:DNA-templated transcription initiation"/>
    <property type="evidence" value="ECO:0007669"/>
    <property type="project" value="InterPro"/>
</dbReference>
<dbReference type="CDD" id="cd06171">
    <property type="entry name" value="Sigma70_r4"/>
    <property type="match status" value="1"/>
</dbReference>
<reference evidence="5" key="1">
    <citation type="submission" date="2021-06" db="EMBL/GenBank/DDBJ databases">
        <authorList>
            <person name="Huq M.A."/>
        </authorList>
    </citation>
    <scope>NUCLEOTIDE SEQUENCE</scope>
    <source>
        <strain evidence="5">MAH-26</strain>
    </source>
</reference>
<dbReference type="PANTHER" id="PTHR43133">
    <property type="entry name" value="RNA POLYMERASE ECF-TYPE SIGMA FACTO"/>
    <property type="match status" value="1"/>
</dbReference>
<keyword evidence="2" id="KW-0731">Sigma factor</keyword>
<dbReference type="GO" id="GO:0016987">
    <property type="term" value="F:sigma factor activity"/>
    <property type="evidence" value="ECO:0007669"/>
    <property type="project" value="UniProtKB-KW"/>
</dbReference>
<dbReference type="GO" id="GO:0003677">
    <property type="term" value="F:DNA binding"/>
    <property type="evidence" value="ECO:0007669"/>
    <property type="project" value="InterPro"/>
</dbReference>
<comment type="caution">
    <text evidence="5">The sequence shown here is derived from an EMBL/GenBank/DDBJ whole genome shotgun (WGS) entry which is preliminary data.</text>
</comment>
<dbReference type="InterPro" id="IPR007627">
    <property type="entry name" value="RNA_pol_sigma70_r2"/>
</dbReference>
<evidence type="ECO:0000256" key="3">
    <source>
        <dbReference type="ARBA" id="ARBA00023163"/>
    </source>
</evidence>
<evidence type="ECO:0000256" key="2">
    <source>
        <dbReference type="ARBA" id="ARBA00023082"/>
    </source>
</evidence>
<dbReference type="InterPro" id="IPR039425">
    <property type="entry name" value="RNA_pol_sigma-70-like"/>
</dbReference>
<dbReference type="PANTHER" id="PTHR43133:SF46">
    <property type="entry name" value="RNA POLYMERASE SIGMA-70 FACTOR ECF SUBFAMILY"/>
    <property type="match status" value="1"/>
</dbReference>
<dbReference type="Pfam" id="PF08281">
    <property type="entry name" value="Sigma70_r4_2"/>
    <property type="match status" value="1"/>
</dbReference>
<dbReference type="Pfam" id="PF04542">
    <property type="entry name" value="Sigma70_r2"/>
    <property type="match status" value="1"/>
</dbReference>
<protein>
    <submittedName>
        <fullName evidence="5">RNA polymerase sigma-70 factor</fullName>
    </submittedName>
</protein>
<feature type="domain" description="HTH luxR-type" evidence="4">
    <location>
        <begin position="130"/>
        <end position="183"/>
    </location>
</feature>
<dbReference type="EMBL" id="JAHSPG010000015">
    <property type="protein sequence ID" value="MBV4359253.1"/>
    <property type="molecule type" value="Genomic_DNA"/>
</dbReference>
<dbReference type="RefSeq" id="WP_217793270.1">
    <property type="nucleotide sequence ID" value="NZ_JAHSPG010000015.1"/>
</dbReference>
<dbReference type="AlphaFoldDB" id="A0A9E2W606"/>
<dbReference type="Proteomes" id="UP000812270">
    <property type="component" value="Unassembled WGS sequence"/>
</dbReference>
<evidence type="ECO:0000313" key="5">
    <source>
        <dbReference type="EMBL" id="MBV4359253.1"/>
    </source>
</evidence>
<sequence length="197" mass="23195">MQEALMHNELFVRLAAEDEQAFRQLFHYYTPRLQPFVFSIVKSDAVAEEIVQDVFLRLWTNRESVARKDNPSSWLFTVASNLSISYLRKKSIERRFIEKVKEEMVELRQQNMIEEEMFLRENQELLKRAIDTLSPQQKLAYTLSRNEGLAHKEIAERLGISPNTVKNHIVNAVHSITDFIRKATKIFFSILLVVFLH</sequence>
<gene>
    <name evidence="5" type="ORF">KTO63_18945</name>
</gene>
<evidence type="ECO:0000259" key="4">
    <source>
        <dbReference type="SMART" id="SM00421"/>
    </source>
</evidence>
<evidence type="ECO:0000313" key="6">
    <source>
        <dbReference type="Proteomes" id="UP000812270"/>
    </source>
</evidence>
<keyword evidence="3" id="KW-0804">Transcription</keyword>
<dbReference type="NCBIfam" id="TIGR02937">
    <property type="entry name" value="sigma70-ECF"/>
    <property type="match status" value="1"/>
</dbReference>
<keyword evidence="6" id="KW-1185">Reference proteome</keyword>
<dbReference type="SMART" id="SM00421">
    <property type="entry name" value="HTH_LUXR"/>
    <property type="match status" value="1"/>
</dbReference>
<dbReference type="InterPro" id="IPR014284">
    <property type="entry name" value="RNA_pol_sigma-70_dom"/>
</dbReference>
<dbReference type="NCBIfam" id="TIGR02985">
    <property type="entry name" value="Sig70_bacteroi1"/>
    <property type="match status" value="1"/>
</dbReference>
<organism evidence="5 6">
    <name type="scientific">Pinibacter aurantiacus</name>
    <dbReference type="NCBI Taxonomy" id="2851599"/>
    <lineage>
        <taxon>Bacteria</taxon>
        <taxon>Pseudomonadati</taxon>
        <taxon>Bacteroidota</taxon>
        <taxon>Chitinophagia</taxon>
        <taxon>Chitinophagales</taxon>
        <taxon>Chitinophagaceae</taxon>
        <taxon>Pinibacter</taxon>
    </lineage>
</organism>
<keyword evidence="1" id="KW-0805">Transcription regulation</keyword>
<dbReference type="InterPro" id="IPR013249">
    <property type="entry name" value="RNA_pol_sigma70_r4_t2"/>
</dbReference>
<evidence type="ECO:0000256" key="1">
    <source>
        <dbReference type="ARBA" id="ARBA00023015"/>
    </source>
</evidence>
<proteinExistence type="predicted"/>